<dbReference type="InParanoid" id="A0A2G5E8J5"/>
<organism evidence="2 3">
    <name type="scientific">Aquilegia coerulea</name>
    <name type="common">Rocky mountain columbine</name>
    <dbReference type="NCBI Taxonomy" id="218851"/>
    <lineage>
        <taxon>Eukaryota</taxon>
        <taxon>Viridiplantae</taxon>
        <taxon>Streptophyta</taxon>
        <taxon>Embryophyta</taxon>
        <taxon>Tracheophyta</taxon>
        <taxon>Spermatophyta</taxon>
        <taxon>Magnoliopsida</taxon>
        <taxon>Ranunculales</taxon>
        <taxon>Ranunculaceae</taxon>
        <taxon>Thalictroideae</taxon>
        <taxon>Aquilegia</taxon>
    </lineage>
</organism>
<evidence type="ECO:0000313" key="2">
    <source>
        <dbReference type="EMBL" id="PIA52088.1"/>
    </source>
</evidence>
<sequence length="89" mass="10070">MASTKLSIILFMFLIVIVDISALQEGQENLDIKDQSEAKTIPMTSAKIYIRPCLKRSCMSGPTIVDCWYCQLNNKYYIAKPVCEYACHG</sequence>
<reference evidence="2 3" key="1">
    <citation type="submission" date="2017-09" db="EMBL/GenBank/DDBJ databases">
        <title>WGS assembly of Aquilegia coerulea Goldsmith.</title>
        <authorList>
            <person name="Hodges S."/>
            <person name="Kramer E."/>
            <person name="Nordborg M."/>
            <person name="Tomkins J."/>
            <person name="Borevitz J."/>
            <person name="Derieg N."/>
            <person name="Yan J."/>
            <person name="Mihaltcheva S."/>
            <person name="Hayes R.D."/>
            <person name="Rokhsar D."/>
        </authorList>
    </citation>
    <scope>NUCLEOTIDE SEQUENCE [LARGE SCALE GENOMIC DNA]</scope>
    <source>
        <strain evidence="3">cv. Goldsmith</strain>
    </source>
</reference>
<proteinExistence type="predicted"/>
<dbReference type="Proteomes" id="UP000230069">
    <property type="component" value="Unassembled WGS sequence"/>
</dbReference>
<dbReference type="AlphaFoldDB" id="A0A2G5E8J5"/>
<evidence type="ECO:0000256" key="1">
    <source>
        <dbReference type="SAM" id="SignalP"/>
    </source>
</evidence>
<keyword evidence="1" id="KW-0732">Signal</keyword>
<protein>
    <recommendedName>
        <fullName evidence="4">Embryo surrounding factor 1 brassicaceae domain-containing protein</fullName>
    </recommendedName>
</protein>
<gene>
    <name evidence="2" type="ORF">AQUCO_01000161v1</name>
</gene>
<feature type="signal peptide" evidence="1">
    <location>
        <begin position="1"/>
        <end position="22"/>
    </location>
</feature>
<accession>A0A2G5E8J5</accession>
<dbReference type="EMBL" id="KZ305027">
    <property type="protein sequence ID" value="PIA52088.1"/>
    <property type="molecule type" value="Genomic_DNA"/>
</dbReference>
<feature type="chain" id="PRO_5013660241" description="Embryo surrounding factor 1 brassicaceae domain-containing protein" evidence="1">
    <location>
        <begin position="23"/>
        <end position="89"/>
    </location>
</feature>
<evidence type="ECO:0008006" key="4">
    <source>
        <dbReference type="Google" id="ProtNLM"/>
    </source>
</evidence>
<name>A0A2G5E8J5_AQUCA</name>
<evidence type="ECO:0000313" key="3">
    <source>
        <dbReference type="Proteomes" id="UP000230069"/>
    </source>
</evidence>
<keyword evidence="3" id="KW-1185">Reference proteome</keyword>